<evidence type="ECO:0000313" key="2">
    <source>
        <dbReference type="EMBL" id="RKO96280.1"/>
    </source>
</evidence>
<dbReference type="InterPro" id="IPR018253">
    <property type="entry name" value="DnaJ_domain_CS"/>
</dbReference>
<dbReference type="EMBL" id="ML010132">
    <property type="protein sequence ID" value="RKO96280.1"/>
    <property type="molecule type" value="Genomic_DNA"/>
</dbReference>
<dbReference type="PRINTS" id="PR00625">
    <property type="entry name" value="JDOMAIN"/>
</dbReference>
<reference evidence="3" key="1">
    <citation type="journal article" date="2018" name="Nat. Microbiol.">
        <title>Leveraging single-cell genomics to expand the fungal tree of life.</title>
        <authorList>
            <person name="Ahrendt S.R."/>
            <person name="Quandt C.A."/>
            <person name="Ciobanu D."/>
            <person name="Clum A."/>
            <person name="Salamov A."/>
            <person name="Andreopoulos B."/>
            <person name="Cheng J.F."/>
            <person name="Woyke T."/>
            <person name="Pelin A."/>
            <person name="Henrissat B."/>
            <person name="Reynolds N.K."/>
            <person name="Benny G.L."/>
            <person name="Smith M.E."/>
            <person name="James T.Y."/>
            <person name="Grigoriev I.V."/>
        </authorList>
    </citation>
    <scope>NUCLEOTIDE SEQUENCE [LARGE SCALE GENOMIC DNA]</scope>
    <source>
        <strain evidence="3">ATCC 52028</strain>
    </source>
</reference>
<name>A0A4P9WXT1_9FUNG</name>
<dbReference type="PROSITE" id="PS50076">
    <property type="entry name" value="DNAJ_2"/>
    <property type="match status" value="1"/>
</dbReference>
<dbReference type="PROSITE" id="PS00636">
    <property type="entry name" value="DNAJ_1"/>
    <property type="match status" value="1"/>
</dbReference>
<dbReference type="PANTHER" id="PTHR45168">
    <property type="entry name" value="DNAJ HOMOLOG SUBFAMILY B MEMBER 2"/>
    <property type="match status" value="1"/>
</dbReference>
<dbReference type="Pfam" id="PF00226">
    <property type="entry name" value="DnaJ"/>
    <property type="match status" value="1"/>
</dbReference>
<dbReference type="InterPro" id="IPR001623">
    <property type="entry name" value="DnaJ_domain"/>
</dbReference>
<dbReference type="PANTHER" id="PTHR45168:SF3">
    <property type="entry name" value="DNAJ HEAT SHOCK PROTEIN FAMILY (HSP40) MEMBER B2"/>
    <property type="match status" value="1"/>
</dbReference>
<accession>A0A4P9WXT1</accession>
<evidence type="ECO:0000313" key="3">
    <source>
        <dbReference type="Proteomes" id="UP000268535"/>
    </source>
</evidence>
<feature type="domain" description="J" evidence="1">
    <location>
        <begin position="4"/>
        <end position="70"/>
    </location>
</feature>
<proteinExistence type="predicted"/>
<gene>
    <name evidence="2" type="ORF">CAUPRSCDRAFT_8325</name>
</gene>
<sequence length="74" mass="8427">MGKDYYKILGVAKDADENTLKSAYKKAALKWHPDRNSDNQETASHKFKEAAEAYEVLSDKNKRAVYDQFGEEGL</sequence>
<dbReference type="GO" id="GO:0051082">
    <property type="term" value="F:unfolded protein binding"/>
    <property type="evidence" value="ECO:0007669"/>
    <property type="project" value="InterPro"/>
</dbReference>
<dbReference type="SUPFAM" id="SSF46565">
    <property type="entry name" value="Chaperone J-domain"/>
    <property type="match status" value="1"/>
</dbReference>
<dbReference type="SMART" id="SM00271">
    <property type="entry name" value="DnaJ"/>
    <property type="match status" value="1"/>
</dbReference>
<keyword evidence="2" id="KW-0346">Stress response</keyword>
<dbReference type="Gene3D" id="1.10.287.110">
    <property type="entry name" value="DnaJ domain"/>
    <property type="match status" value="1"/>
</dbReference>
<dbReference type="GO" id="GO:0030544">
    <property type="term" value="F:Hsp70 protein binding"/>
    <property type="evidence" value="ECO:0007669"/>
    <property type="project" value="InterPro"/>
</dbReference>
<dbReference type="CDD" id="cd06257">
    <property type="entry name" value="DnaJ"/>
    <property type="match status" value="1"/>
</dbReference>
<feature type="non-terminal residue" evidence="2">
    <location>
        <position position="74"/>
    </location>
</feature>
<dbReference type="InterPro" id="IPR043183">
    <property type="entry name" value="DNJB2/6-like"/>
</dbReference>
<dbReference type="Proteomes" id="UP000268535">
    <property type="component" value="Unassembled WGS sequence"/>
</dbReference>
<protein>
    <submittedName>
        <fullName evidence="2">Putative heat shock protein DnaJ</fullName>
    </submittedName>
</protein>
<organism evidence="2 3">
    <name type="scientific">Caulochytrium protostelioides</name>
    <dbReference type="NCBI Taxonomy" id="1555241"/>
    <lineage>
        <taxon>Eukaryota</taxon>
        <taxon>Fungi</taxon>
        <taxon>Fungi incertae sedis</taxon>
        <taxon>Chytridiomycota</taxon>
        <taxon>Chytridiomycota incertae sedis</taxon>
        <taxon>Chytridiomycetes</taxon>
        <taxon>Caulochytriales</taxon>
        <taxon>Caulochytriaceae</taxon>
        <taxon>Caulochytrium</taxon>
    </lineage>
</organism>
<dbReference type="InterPro" id="IPR036869">
    <property type="entry name" value="J_dom_sf"/>
</dbReference>
<evidence type="ECO:0000259" key="1">
    <source>
        <dbReference type="PROSITE" id="PS50076"/>
    </source>
</evidence>
<dbReference type="AlphaFoldDB" id="A0A4P9WXT1"/>